<dbReference type="CDD" id="cd00801">
    <property type="entry name" value="INT_P4_C"/>
    <property type="match status" value="1"/>
</dbReference>
<gene>
    <name evidence="6" type="ORF">K8V79_06880</name>
</gene>
<dbReference type="InterPro" id="IPR025166">
    <property type="entry name" value="Integrase_DNA_bind_dom"/>
</dbReference>
<evidence type="ECO:0000259" key="5">
    <source>
        <dbReference type="PROSITE" id="PS51898"/>
    </source>
</evidence>
<keyword evidence="4" id="KW-0233">DNA recombination</keyword>
<dbReference type="InterPro" id="IPR050808">
    <property type="entry name" value="Phage_Integrase"/>
</dbReference>
<sequence>MKRSEIKKRPLSPAVLDGLEPEEKEYRELDANGLYFRVQPSGKKSWLFRYKKENGKWSWLSIGSYPAIKAVVARKKAAEFQENIYAGVQLETKQKIKQNKIEQENLLFSVLMNDWLATKNGNWDTVTYDKAVKSINRHIIPAFGERNYLEIAPHEWLDFFRGLQEDLGIYTQVEKLRSYCRSAYNLAKFKNKIESNPLDGMTEFLNKGDRGNMKYVELDQVGRLIKAIRQHPSRPVAIGLELLALLFPRPSELREAVWDDFNLDQAEWIKPAEKTKTGIVHAVPLPQQAVELLRELHTYKTESEYLFPSRDSYEKPISNMTFNVALNRLGYQGRQNPHGFRHIASTALNNKFSDKSQVIEACLGHIKKGVKGKYDKAQHFDERIEIMQWWADELDRMVG</sequence>
<dbReference type="InterPro" id="IPR002104">
    <property type="entry name" value="Integrase_catalytic"/>
</dbReference>
<proteinExistence type="inferred from homology"/>
<dbReference type="Gene3D" id="3.30.160.390">
    <property type="entry name" value="Integrase, DNA-binding domain"/>
    <property type="match status" value="1"/>
</dbReference>
<keyword evidence="2" id="KW-0229">DNA integration</keyword>
<dbReference type="PANTHER" id="PTHR30629">
    <property type="entry name" value="PROPHAGE INTEGRASE"/>
    <property type="match status" value="1"/>
</dbReference>
<organism evidence="6 7">
    <name type="scientific">Acinetobacter lwoffii</name>
    <dbReference type="NCBI Taxonomy" id="28090"/>
    <lineage>
        <taxon>Bacteria</taxon>
        <taxon>Pseudomonadati</taxon>
        <taxon>Pseudomonadota</taxon>
        <taxon>Gammaproteobacteria</taxon>
        <taxon>Moraxellales</taxon>
        <taxon>Moraxellaceae</taxon>
        <taxon>Acinetobacter</taxon>
    </lineage>
</organism>
<protein>
    <submittedName>
        <fullName evidence="6">Tyrosine-type recombinase/integrase</fullName>
    </submittedName>
</protein>
<dbReference type="Pfam" id="PF13356">
    <property type="entry name" value="Arm-DNA-bind_3"/>
    <property type="match status" value="1"/>
</dbReference>
<comment type="caution">
    <text evidence="6">The sequence shown here is derived from an EMBL/GenBank/DDBJ whole genome shotgun (WGS) entry which is preliminary data.</text>
</comment>
<keyword evidence="3" id="KW-0238">DNA-binding</keyword>
<evidence type="ECO:0000313" key="6">
    <source>
        <dbReference type="EMBL" id="HJF27956.1"/>
    </source>
</evidence>
<dbReference type="Pfam" id="PF00589">
    <property type="entry name" value="Phage_integrase"/>
    <property type="match status" value="1"/>
</dbReference>
<dbReference type="Gene3D" id="1.10.443.10">
    <property type="entry name" value="Intergrase catalytic core"/>
    <property type="match status" value="1"/>
</dbReference>
<dbReference type="Pfam" id="PF22022">
    <property type="entry name" value="Phage_int_M"/>
    <property type="match status" value="1"/>
</dbReference>
<comment type="similarity">
    <text evidence="1">Belongs to the 'phage' integrase family.</text>
</comment>
<dbReference type="GO" id="GO:0003677">
    <property type="term" value="F:DNA binding"/>
    <property type="evidence" value="ECO:0007669"/>
    <property type="project" value="UniProtKB-KW"/>
</dbReference>
<evidence type="ECO:0000256" key="4">
    <source>
        <dbReference type="ARBA" id="ARBA00023172"/>
    </source>
</evidence>
<evidence type="ECO:0000256" key="2">
    <source>
        <dbReference type="ARBA" id="ARBA00022908"/>
    </source>
</evidence>
<name>A0A9D2USK9_ACILW</name>
<dbReference type="GO" id="GO:0015074">
    <property type="term" value="P:DNA integration"/>
    <property type="evidence" value="ECO:0007669"/>
    <property type="project" value="UniProtKB-KW"/>
</dbReference>
<dbReference type="Gene3D" id="1.10.150.130">
    <property type="match status" value="1"/>
</dbReference>
<dbReference type="AlphaFoldDB" id="A0A9D2USK9"/>
<dbReference type="InterPro" id="IPR010998">
    <property type="entry name" value="Integrase_recombinase_N"/>
</dbReference>
<dbReference type="EMBL" id="DYWX01000071">
    <property type="protein sequence ID" value="HJF27956.1"/>
    <property type="molecule type" value="Genomic_DNA"/>
</dbReference>
<dbReference type="PROSITE" id="PS51898">
    <property type="entry name" value="TYR_RECOMBINASE"/>
    <property type="match status" value="1"/>
</dbReference>
<feature type="domain" description="Tyr recombinase" evidence="5">
    <location>
        <begin position="211"/>
        <end position="388"/>
    </location>
</feature>
<dbReference type="SUPFAM" id="SSF56349">
    <property type="entry name" value="DNA breaking-rejoining enzymes"/>
    <property type="match status" value="1"/>
</dbReference>
<evidence type="ECO:0000256" key="3">
    <source>
        <dbReference type="ARBA" id="ARBA00023125"/>
    </source>
</evidence>
<dbReference type="InterPro" id="IPR013762">
    <property type="entry name" value="Integrase-like_cat_sf"/>
</dbReference>
<dbReference type="InterPro" id="IPR038488">
    <property type="entry name" value="Integrase_DNA-bd_sf"/>
</dbReference>
<evidence type="ECO:0000313" key="7">
    <source>
        <dbReference type="Proteomes" id="UP000787156"/>
    </source>
</evidence>
<dbReference type="PANTHER" id="PTHR30629:SF2">
    <property type="entry name" value="PROPHAGE INTEGRASE INTS-RELATED"/>
    <property type="match status" value="1"/>
</dbReference>
<evidence type="ECO:0000256" key="1">
    <source>
        <dbReference type="ARBA" id="ARBA00008857"/>
    </source>
</evidence>
<accession>A0A9D2USK9</accession>
<dbReference type="InterPro" id="IPR011010">
    <property type="entry name" value="DNA_brk_join_enz"/>
</dbReference>
<reference evidence="6" key="2">
    <citation type="submission" date="2021-09" db="EMBL/GenBank/DDBJ databases">
        <authorList>
            <person name="Gilroy R."/>
        </authorList>
    </citation>
    <scope>NUCLEOTIDE SEQUENCE</scope>
    <source>
        <strain evidence="6">CHK135-1449</strain>
    </source>
</reference>
<dbReference type="Proteomes" id="UP000787156">
    <property type="component" value="Unassembled WGS sequence"/>
</dbReference>
<dbReference type="InterPro" id="IPR053876">
    <property type="entry name" value="Phage_int_M"/>
</dbReference>
<dbReference type="GO" id="GO:0006310">
    <property type="term" value="P:DNA recombination"/>
    <property type="evidence" value="ECO:0007669"/>
    <property type="project" value="UniProtKB-KW"/>
</dbReference>
<reference evidence="6" key="1">
    <citation type="journal article" date="2021" name="PeerJ">
        <title>Extensive microbial diversity within the chicken gut microbiome revealed by metagenomics and culture.</title>
        <authorList>
            <person name="Gilroy R."/>
            <person name="Ravi A."/>
            <person name="Getino M."/>
            <person name="Pursley I."/>
            <person name="Horton D.L."/>
            <person name="Alikhan N.F."/>
            <person name="Baker D."/>
            <person name="Gharbi K."/>
            <person name="Hall N."/>
            <person name="Watson M."/>
            <person name="Adriaenssens E.M."/>
            <person name="Foster-Nyarko E."/>
            <person name="Jarju S."/>
            <person name="Secka A."/>
            <person name="Antonio M."/>
            <person name="Oren A."/>
            <person name="Chaudhuri R.R."/>
            <person name="La Ragione R."/>
            <person name="Hildebrand F."/>
            <person name="Pallen M.J."/>
        </authorList>
    </citation>
    <scope>NUCLEOTIDE SEQUENCE</scope>
    <source>
        <strain evidence="6">CHK135-1449</strain>
    </source>
</reference>